<keyword evidence="2" id="KW-1185">Reference proteome</keyword>
<evidence type="ECO:0008006" key="3">
    <source>
        <dbReference type="Google" id="ProtNLM"/>
    </source>
</evidence>
<proteinExistence type="predicted"/>
<gene>
    <name evidence="1" type="ORF">B0A75_13125</name>
</gene>
<dbReference type="Pfam" id="PF13585">
    <property type="entry name" value="CHU_C"/>
    <property type="match status" value="1"/>
</dbReference>
<protein>
    <recommendedName>
        <fullName evidence="3">Gliding motility-associated C-terminal domain-containing protein</fullName>
    </recommendedName>
</protein>
<dbReference type="Proteomes" id="UP000198336">
    <property type="component" value="Unassembled WGS sequence"/>
</dbReference>
<name>A0A226HZP8_9FLAO</name>
<dbReference type="AlphaFoldDB" id="A0A226HZP8"/>
<dbReference type="EMBL" id="MUHA01000019">
    <property type="protein sequence ID" value="OXA98870.1"/>
    <property type="molecule type" value="Genomic_DNA"/>
</dbReference>
<evidence type="ECO:0000313" key="2">
    <source>
        <dbReference type="Proteomes" id="UP000198336"/>
    </source>
</evidence>
<accession>A0A226HZP8</accession>
<dbReference type="NCBIfam" id="TIGR04131">
    <property type="entry name" value="Bac_Flav_CTERM"/>
    <property type="match status" value="1"/>
</dbReference>
<organism evidence="1 2">
    <name type="scientific">Flavobacterium oncorhynchi</name>
    <dbReference type="NCBI Taxonomy" id="728056"/>
    <lineage>
        <taxon>Bacteria</taxon>
        <taxon>Pseudomonadati</taxon>
        <taxon>Bacteroidota</taxon>
        <taxon>Flavobacteriia</taxon>
        <taxon>Flavobacteriales</taxon>
        <taxon>Flavobacteriaceae</taxon>
        <taxon>Flavobacterium</taxon>
    </lineage>
</organism>
<evidence type="ECO:0000313" key="1">
    <source>
        <dbReference type="EMBL" id="OXA98870.1"/>
    </source>
</evidence>
<dbReference type="InterPro" id="IPR026341">
    <property type="entry name" value="T9SS_type_B"/>
</dbReference>
<sequence length="399" mass="44967">MFSQNVNTGELSVLPNTQFSTITDFDNKVSGDILNDGNFYVYSNFKNDGLFTYTDLSDGKTFFAGNNEQYIEGTAPPYFQNIEFNNISSLEPFRLVTTLVINKIAVFKNGIVDAANDKGKIIFNENAFHSNTSNLSFVDGRVEKKGSAKFEFPIGDDVFYRPSLNEESQNVNNIYTTEYFFESIGSIYPYTSKEEKIIAIDQAEYWNLTQEKGTDKAVLSLTLDKNTTPDAFFQESNETELAIVRWDTASAKWINEEGVTADLLTGADFTKLVTTQVSGYGIFTIAMVKKDNPAPPSDEILIYNAISPNGDGINDSFVIKGIDKFPDNRVQIYNRWGVKVYDAKSYNETDNMFLGFSEGRGTVKKDEGLPTGTYFYILEYKKEDKTVKRSGYLYVSNNR</sequence>
<comment type="caution">
    <text evidence="1">The sequence shown here is derived from an EMBL/GenBank/DDBJ whole genome shotgun (WGS) entry which is preliminary data.</text>
</comment>
<reference evidence="1 2" key="1">
    <citation type="submission" date="2016-11" db="EMBL/GenBank/DDBJ databases">
        <title>Whole genomes of Flavobacteriaceae.</title>
        <authorList>
            <person name="Stine C."/>
            <person name="Li C."/>
            <person name="Tadesse D."/>
        </authorList>
    </citation>
    <scope>NUCLEOTIDE SEQUENCE [LARGE SCALE GENOMIC DNA]</scope>
    <source>
        <strain evidence="1 2">CCUG 59446</strain>
    </source>
</reference>